<dbReference type="SUPFAM" id="SSF48150">
    <property type="entry name" value="DNA-glycosylase"/>
    <property type="match status" value="1"/>
</dbReference>
<evidence type="ECO:0000256" key="5">
    <source>
        <dbReference type="ARBA" id="ARBA00022763"/>
    </source>
</evidence>
<evidence type="ECO:0000256" key="4">
    <source>
        <dbReference type="ARBA" id="ARBA00022723"/>
    </source>
</evidence>
<gene>
    <name evidence="13" type="ORF">AN477_11820</name>
</gene>
<dbReference type="Gene3D" id="1.10.1670.10">
    <property type="entry name" value="Helix-hairpin-Helix base-excision DNA repair enzymes (C-terminal)"/>
    <property type="match status" value="1"/>
</dbReference>
<dbReference type="SMART" id="SM00278">
    <property type="entry name" value="HhH1"/>
    <property type="match status" value="1"/>
</dbReference>
<name>A0A0P9GRG3_9BACL</name>
<sequence length="238" mass="27022">MKAEDGLFSGARVTAWLLDAYKRLETHYGDLHWWPAQTVEEMVIGAILVQNVAWKNTQKALSNLDDAGLMSFSAIYAANIESVAEQVVPTRFYNMKAKRLKSFAEHLINKYDGELTDMLSQPLDTLREELLSIPGIGPETADDIVLYGAGLPSFVVDAYTKRILFRCGVIPERVDYEELRQWFMKHLPADPAMFNQFHALLDRTGNRCCLAKKPRCLDCALQEICQFASDERRAAERD</sequence>
<evidence type="ECO:0008006" key="15">
    <source>
        <dbReference type="Google" id="ProtNLM"/>
    </source>
</evidence>
<dbReference type="InterPro" id="IPR004035">
    <property type="entry name" value="Endouclease-III_FeS-bd_BS"/>
</dbReference>
<dbReference type="CDD" id="cd00056">
    <property type="entry name" value="ENDO3c"/>
    <property type="match status" value="1"/>
</dbReference>
<evidence type="ECO:0000259" key="12">
    <source>
        <dbReference type="SMART" id="SM00478"/>
    </source>
</evidence>
<evidence type="ECO:0000313" key="14">
    <source>
        <dbReference type="Proteomes" id="UP000050482"/>
    </source>
</evidence>
<feature type="domain" description="HhH-GPD" evidence="12">
    <location>
        <begin position="48"/>
        <end position="204"/>
    </location>
</feature>
<evidence type="ECO:0000256" key="1">
    <source>
        <dbReference type="ARBA" id="ARBA00001966"/>
    </source>
</evidence>
<dbReference type="Pfam" id="PF00730">
    <property type="entry name" value="HhH-GPD"/>
    <property type="match status" value="1"/>
</dbReference>
<evidence type="ECO:0000259" key="11">
    <source>
        <dbReference type="SMART" id="SM00278"/>
    </source>
</evidence>
<feature type="domain" description="Helix-hairpin-helix DNA-binding motif class 1" evidence="11">
    <location>
        <begin position="128"/>
        <end position="147"/>
    </location>
</feature>
<keyword evidence="6" id="KW-0378">Hydrolase</keyword>
<dbReference type="InterPro" id="IPR000445">
    <property type="entry name" value="HhH_motif"/>
</dbReference>
<evidence type="ECO:0000256" key="8">
    <source>
        <dbReference type="ARBA" id="ARBA00023014"/>
    </source>
</evidence>
<comment type="similarity">
    <text evidence="2">Belongs to the Nth/MutY family.</text>
</comment>
<dbReference type="GO" id="GO:0051539">
    <property type="term" value="F:4 iron, 4 sulfur cluster binding"/>
    <property type="evidence" value="ECO:0007669"/>
    <property type="project" value="UniProtKB-KW"/>
</dbReference>
<organism evidence="13 14">
    <name type="scientific">Alicyclobacillus ferrooxydans</name>
    <dbReference type="NCBI Taxonomy" id="471514"/>
    <lineage>
        <taxon>Bacteria</taxon>
        <taxon>Bacillati</taxon>
        <taxon>Bacillota</taxon>
        <taxon>Bacilli</taxon>
        <taxon>Bacillales</taxon>
        <taxon>Alicyclobacillaceae</taxon>
        <taxon>Alicyclobacillus</taxon>
    </lineage>
</organism>
<dbReference type="PROSITE" id="PS00764">
    <property type="entry name" value="ENDONUCLEASE_III_1"/>
    <property type="match status" value="1"/>
</dbReference>
<proteinExistence type="inferred from homology"/>
<evidence type="ECO:0000256" key="10">
    <source>
        <dbReference type="ARBA" id="ARBA00023295"/>
    </source>
</evidence>
<dbReference type="GO" id="GO:0006284">
    <property type="term" value="P:base-excision repair"/>
    <property type="evidence" value="ECO:0007669"/>
    <property type="project" value="InterPro"/>
</dbReference>
<dbReference type="GO" id="GO:0019104">
    <property type="term" value="F:DNA N-glycosylase activity"/>
    <property type="evidence" value="ECO:0007669"/>
    <property type="project" value="UniProtKB-ARBA"/>
</dbReference>
<dbReference type="Gene3D" id="1.10.340.30">
    <property type="entry name" value="Hypothetical protein, domain 2"/>
    <property type="match status" value="1"/>
</dbReference>
<evidence type="ECO:0000256" key="7">
    <source>
        <dbReference type="ARBA" id="ARBA00023004"/>
    </source>
</evidence>
<keyword evidence="8" id="KW-0411">Iron-sulfur</keyword>
<dbReference type="InterPro" id="IPR011257">
    <property type="entry name" value="DNA_glycosylase"/>
</dbReference>
<dbReference type="GO" id="GO:0003677">
    <property type="term" value="F:DNA binding"/>
    <property type="evidence" value="ECO:0007669"/>
    <property type="project" value="InterPro"/>
</dbReference>
<keyword evidence="7" id="KW-0408">Iron</keyword>
<evidence type="ECO:0000256" key="6">
    <source>
        <dbReference type="ARBA" id="ARBA00022801"/>
    </source>
</evidence>
<evidence type="ECO:0000256" key="3">
    <source>
        <dbReference type="ARBA" id="ARBA00022485"/>
    </source>
</evidence>
<dbReference type="PIRSF" id="PIRSF001435">
    <property type="entry name" value="Nth"/>
    <property type="match status" value="1"/>
</dbReference>
<keyword evidence="14" id="KW-1185">Reference proteome</keyword>
<evidence type="ECO:0000256" key="2">
    <source>
        <dbReference type="ARBA" id="ARBA00008343"/>
    </source>
</evidence>
<keyword evidence="10" id="KW-0326">Glycosidase</keyword>
<dbReference type="GO" id="GO:0046872">
    <property type="term" value="F:metal ion binding"/>
    <property type="evidence" value="ECO:0007669"/>
    <property type="project" value="UniProtKB-KW"/>
</dbReference>
<protein>
    <recommendedName>
        <fullName evidence="15">Endonuclease</fullName>
    </recommendedName>
</protein>
<dbReference type="Pfam" id="PF00633">
    <property type="entry name" value="HHH"/>
    <property type="match status" value="1"/>
</dbReference>
<dbReference type="AlphaFoldDB" id="A0A0P9GRG3"/>
<dbReference type="InterPro" id="IPR003583">
    <property type="entry name" value="Hlx-hairpin-Hlx_DNA-bd_motif"/>
</dbReference>
<comment type="caution">
    <text evidence="13">The sequence shown here is derived from an EMBL/GenBank/DDBJ whole genome shotgun (WGS) entry which is preliminary data.</text>
</comment>
<dbReference type="PANTHER" id="PTHR10359">
    <property type="entry name" value="A/G-SPECIFIC ADENINE GLYCOSYLASE/ENDONUCLEASE III"/>
    <property type="match status" value="1"/>
</dbReference>
<dbReference type="PATRIC" id="fig|471514.4.peg.743"/>
<keyword evidence="9" id="KW-0234">DNA repair</keyword>
<dbReference type="Proteomes" id="UP000050482">
    <property type="component" value="Unassembled WGS sequence"/>
</dbReference>
<dbReference type="PANTHER" id="PTHR10359:SF19">
    <property type="entry name" value="DNA REPAIR GLYCOSYLASE MJ1434-RELATED"/>
    <property type="match status" value="1"/>
</dbReference>
<dbReference type="SMART" id="SM00478">
    <property type="entry name" value="ENDO3c"/>
    <property type="match status" value="1"/>
</dbReference>
<dbReference type="InterPro" id="IPR023170">
    <property type="entry name" value="HhH_base_excis_C"/>
</dbReference>
<accession>A0A0P9GRG3</accession>
<keyword evidence="5" id="KW-0227">DNA damage</keyword>
<comment type="cofactor">
    <cofactor evidence="1">
        <name>[4Fe-4S] cluster</name>
        <dbReference type="ChEBI" id="CHEBI:49883"/>
    </cofactor>
</comment>
<keyword evidence="4" id="KW-0479">Metal-binding</keyword>
<dbReference type="InterPro" id="IPR003265">
    <property type="entry name" value="HhH-GPD_domain"/>
</dbReference>
<evidence type="ECO:0000256" key="9">
    <source>
        <dbReference type="ARBA" id="ARBA00023204"/>
    </source>
</evidence>
<reference evidence="13 14" key="1">
    <citation type="submission" date="2015-09" db="EMBL/GenBank/DDBJ databases">
        <title>Draft genome sequence of Alicyclobacillus ferrooxydans DSM 22381.</title>
        <authorList>
            <person name="Hemp J."/>
        </authorList>
    </citation>
    <scope>NUCLEOTIDE SEQUENCE [LARGE SCALE GENOMIC DNA]</scope>
    <source>
        <strain evidence="13 14">TC-34</strain>
    </source>
</reference>
<dbReference type="EMBL" id="LJCO01000048">
    <property type="protein sequence ID" value="KPV43569.1"/>
    <property type="molecule type" value="Genomic_DNA"/>
</dbReference>
<keyword evidence="3" id="KW-0004">4Fe-4S</keyword>
<evidence type="ECO:0000313" key="13">
    <source>
        <dbReference type="EMBL" id="KPV43569.1"/>
    </source>
</evidence>